<evidence type="ECO:0000259" key="10">
    <source>
        <dbReference type="Pfam" id="PF18583"/>
    </source>
</evidence>
<name>A0A0F5JVY7_9BURK</name>
<dbReference type="PANTHER" id="PTHR33908:SF3">
    <property type="entry name" value="UNDECAPRENYL PHOSPHATE-ALPHA-4-AMINO-4-DEOXY-L-ARABINOSE ARABINOSYL TRANSFERASE"/>
    <property type="match status" value="1"/>
</dbReference>
<feature type="transmembrane region" description="Helical" evidence="8">
    <location>
        <begin position="92"/>
        <end position="109"/>
    </location>
</feature>
<protein>
    <submittedName>
        <fullName evidence="11">4-amino-4-deoxy-L-arabinose transferase</fullName>
    </submittedName>
</protein>
<keyword evidence="7 8" id="KW-0472">Membrane</keyword>
<feature type="domain" description="ArnT-like N-terminal" evidence="9">
    <location>
        <begin position="19"/>
        <end position="247"/>
    </location>
</feature>
<dbReference type="GO" id="GO:0009103">
    <property type="term" value="P:lipopolysaccharide biosynthetic process"/>
    <property type="evidence" value="ECO:0007669"/>
    <property type="project" value="UniProtKB-ARBA"/>
</dbReference>
<dbReference type="InterPro" id="IPR040845">
    <property type="entry name" value="Arnt_C"/>
</dbReference>
<accession>A0A0F5JVY7</accession>
<keyword evidence="12" id="KW-1185">Reference proteome</keyword>
<dbReference type="PATRIC" id="fig|28092.6.peg.4956"/>
<feature type="transmembrane region" description="Helical" evidence="8">
    <location>
        <begin position="378"/>
        <end position="396"/>
    </location>
</feature>
<feature type="transmembrane region" description="Helical" evidence="8">
    <location>
        <begin position="269"/>
        <end position="297"/>
    </location>
</feature>
<evidence type="ECO:0000256" key="1">
    <source>
        <dbReference type="ARBA" id="ARBA00004651"/>
    </source>
</evidence>
<keyword evidence="4 11" id="KW-0808">Transferase</keyword>
<feature type="transmembrane region" description="Helical" evidence="8">
    <location>
        <begin position="12"/>
        <end position="31"/>
    </location>
</feature>
<evidence type="ECO:0000256" key="5">
    <source>
        <dbReference type="ARBA" id="ARBA00022692"/>
    </source>
</evidence>
<evidence type="ECO:0000256" key="3">
    <source>
        <dbReference type="ARBA" id="ARBA00022676"/>
    </source>
</evidence>
<organism evidence="11 12">
    <name type="scientific">Robbsia andropogonis</name>
    <dbReference type="NCBI Taxonomy" id="28092"/>
    <lineage>
        <taxon>Bacteria</taxon>
        <taxon>Pseudomonadati</taxon>
        <taxon>Pseudomonadota</taxon>
        <taxon>Betaproteobacteria</taxon>
        <taxon>Burkholderiales</taxon>
        <taxon>Burkholderiaceae</taxon>
        <taxon>Robbsia</taxon>
    </lineage>
</organism>
<reference evidence="11 12" key="1">
    <citation type="submission" date="2015-03" db="EMBL/GenBank/DDBJ databases">
        <title>Draft Genome Sequence of Burkholderia andropogonis type strain ICMP2807, isolated from Sorghum bicolor.</title>
        <authorList>
            <person name="Lopes-Santos L."/>
            <person name="Castro D.B."/>
            <person name="Ottoboni L.M."/>
            <person name="Park D."/>
            <person name="Weirc B.S."/>
            <person name="Destefano S.A."/>
        </authorList>
    </citation>
    <scope>NUCLEOTIDE SEQUENCE [LARGE SCALE GENOMIC DNA]</scope>
    <source>
        <strain evidence="11 12">ICMP2807</strain>
    </source>
</reference>
<evidence type="ECO:0000313" key="12">
    <source>
        <dbReference type="Proteomes" id="UP000033618"/>
    </source>
</evidence>
<evidence type="ECO:0000313" key="11">
    <source>
        <dbReference type="EMBL" id="KKB61804.1"/>
    </source>
</evidence>
<dbReference type="InterPro" id="IPR050297">
    <property type="entry name" value="LipidA_mod_glycosyltrf_83"/>
</dbReference>
<keyword evidence="3" id="KW-0328">Glycosyltransferase</keyword>
<dbReference type="AlphaFoldDB" id="A0A0F5JVY7"/>
<feature type="transmembrane region" description="Helical" evidence="8">
    <location>
        <begin position="219"/>
        <end position="237"/>
    </location>
</feature>
<feature type="transmembrane region" description="Helical" evidence="8">
    <location>
        <begin position="116"/>
        <end position="137"/>
    </location>
</feature>
<feature type="transmembrane region" description="Helical" evidence="8">
    <location>
        <begin position="318"/>
        <end position="338"/>
    </location>
</feature>
<evidence type="ECO:0000256" key="2">
    <source>
        <dbReference type="ARBA" id="ARBA00022475"/>
    </source>
</evidence>
<gene>
    <name evidence="11" type="ORF">WM40_21060</name>
</gene>
<feature type="domain" description="Aminoarabinose transferase C-terminal" evidence="10">
    <location>
        <begin position="478"/>
        <end position="575"/>
    </location>
</feature>
<dbReference type="GO" id="GO:0006493">
    <property type="term" value="P:protein O-linked glycosylation"/>
    <property type="evidence" value="ECO:0007669"/>
    <property type="project" value="InterPro"/>
</dbReference>
<proteinExistence type="predicted"/>
<dbReference type="STRING" id="28092.WM40_21060"/>
<keyword evidence="6 8" id="KW-1133">Transmembrane helix</keyword>
<dbReference type="RefSeq" id="WP_024905313.1">
    <property type="nucleotide sequence ID" value="NZ_CADFGU010000012.1"/>
</dbReference>
<evidence type="ECO:0000259" key="9">
    <source>
        <dbReference type="Pfam" id="PF02366"/>
    </source>
</evidence>
<keyword evidence="5 8" id="KW-0812">Transmembrane</keyword>
<dbReference type="Proteomes" id="UP000033618">
    <property type="component" value="Unassembled WGS sequence"/>
</dbReference>
<evidence type="ECO:0000256" key="4">
    <source>
        <dbReference type="ARBA" id="ARBA00022679"/>
    </source>
</evidence>
<dbReference type="GO" id="GO:0016763">
    <property type="term" value="F:pentosyltransferase activity"/>
    <property type="evidence" value="ECO:0007669"/>
    <property type="project" value="TreeGrafter"/>
</dbReference>
<dbReference type="Pfam" id="PF02366">
    <property type="entry name" value="PMT"/>
    <property type="match status" value="1"/>
</dbReference>
<evidence type="ECO:0000256" key="7">
    <source>
        <dbReference type="ARBA" id="ARBA00023136"/>
    </source>
</evidence>
<feature type="transmembrane region" description="Helical" evidence="8">
    <location>
        <begin position="408"/>
        <end position="430"/>
    </location>
</feature>
<sequence>MHVRPVRTNSFIWTGSLLVCLLVAFAIVWFAPLDLRHLIPNDEGRYAEMAREMFTTGDWITPRYNGYKYFEKPPLQTWANALTFAWFGIGDWQARLYTALTGFGGVLLLGYTATRLYGAATGFYAAVILAGAPYWAALGHYDTLDMGLSFWMEWVLCALLLAQRTSATTRQRHGWMLVCWAGMAAAVLSKGLVGLILPGSVLIVYSIVSANLRVWQRLHILAGLTLFMVIVLPWFFLVQKANPEFFHFFFIVQQFERYLTPQQNRPGPFLYFVPVILLGFLPWLTLAFPTAGTVKAWRHPIDTLRRAVSVWRADGRQGAINGTAFTVVWGAFIFLFFSVSHSKLIPYVLPVAPAIALLLAHGAVLIPSTRWQRHLQGYLIFLVIAAVASFVIRFVRTPRDSHQAFQTFQWWVFAGFVFCAVMTWFAMYLARNPRRMPASFAAVGCGWLGLCLIAGTGHDALGKPMSGAPLAPAIKAAMARAPADTPFYAVEKLDHTLPFYIGHTTIMVQGADELAFGVYAEPEKWIPNIKDWEARWRAERYAFALMNPAQYRKLVMEGLPMTVIAADAWRVVVEKPQTAPSSP</sequence>
<dbReference type="EMBL" id="LAQU01000031">
    <property type="protein sequence ID" value="KKB61804.1"/>
    <property type="molecule type" value="Genomic_DNA"/>
</dbReference>
<dbReference type="GO" id="GO:0010041">
    <property type="term" value="P:response to iron(III) ion"/>
    <property type="evidence" value="ECO:0007669"/>
    <property type="project" value="TreeGrafter"/>
</dbReference>
<evidence type="ECO:0000256" key="6">
    <source>
        <dbReference type="ARBA" id="ARBA00022989"/>
    </source>
</evidence>
<evidence type="ECO:0000256" key="8">
    <source>
        <dbReference type="SAM" id="Phobius"/>
    </source>
</evidence>
<dbReference type="OrthoDB" id="9775035at2"/>
<dbReference type="GO" id="GO:0005886">
    <property type="term" value="C:plasma membrane"/>
    <property type="evidence" value="ECO:0007669"/>
    <property type="project" value="UniProtKB-SubCell"/>
</dbReference>
<comment type="subcellular location">
    <subcellularLocation>
        <location evidence="1">Cell membrane</location>
        <topology evidence="1">Multi-pass membrane protein</topology>
    </subcellularLocation>
</comment>
<keyword evidence="2" id="KW-1003">Cell membrane</keyword>
<dbReference type="PANTHER" id="PTHR33908">
    <property type="entry name" value="MANNOSYLTRANSFERASE YKCB-RELATED"/>
    <property type="match status" value="1"/>
</dbReference>
<dbReference type="Pfam" id="PF18583">
    <property type="entry name" value="Arnt_C"/>
    <property type="match status" value="1"/>
</dbReference>
<dbReference type="GO" id="GO:0000030">
    <property type="term" value="F:mannosyltransferase activity"/>
    <property type="evidence" value="ECO:0007669"/>
    <property type="project" value="InterPro"/>
</dbReference>
<dbReference type="InterPro" id="IPR003342">
    <property type="entry name" value="ArnT-like_N"/>
</dbReference>
<feature type="transmembrane region" description="Helical" evidence="8">
    <location>
        <begin position="344"/>
        <end position="366"/>
    </location>
</feature>
<comment type="caution">
    <text evidence="11">The sequence shown here is derived from an EMBL/GenBank/DDBJ whole genome shotgun (WGS) entry which is preliminary data.</text>
</comment>